<dbReference type="AlphaFoldDB" id="A0A1G8P0Z7"/>
<keyword evidence="1" id="KW-0472">Membrane</keyword>
<gene>
    <name evidence="3" type="ORF">SAMN04488540_103301</name>
</gene>
<dbReference type="SMART" id="SM00900">
    <property type="entry name" value="FMN_bind"/>
    <property type="match status" value="1"/>
</dbReference>
<feature type="transmembrane region" description="Helical" evidence="1">
    <location>
        <begin position="348"/>
        <end position="368"/>
    </location>
</feature>
<evidence type="ECO:0000313" key="3">
    <source>
        <dbReference type="EMBL" id="SDI86221.1"/>
    </source>
</evidence>
<keyword evidence="1" id="KW-0812">Transmembrane</keyword>
<dbReference type="Proteomes" id="UP000199527">
    <property type="component" value="Unassembled WGS sequence"/>
</dbReference>
<protein>
    <submittedName>
        <fullName evidence="3">4Fe-4S binding domain-containing protein</fullName>
    </submittedName>
</protein>
<dbReference type="OrthoDB" id="9806398at2"/>
<feature type="transmembrane region" description="Helical" evidence="1">
    <location>
        <begin position="21"/>
        <end position="40"/>
    </location>
</feature>
<dbReference type="InterPro" id="IPR007329">
    <property type="entry name" value="FMN-bd"/>
</dbReference>
<evidence type="ECO:0000259" key="2">
    <source>
        <dbReference type="SMART" id="SM00900"/>
    </source>
</evidence>
<feature type="transmembrane region" description="Helical" evidence="1">
    <location>
        <begin position="224"/>
        <end position="249"/>
    </location>
</feature>
<dbReference type="Pfam" id="PF12801">
    <property type="entry name" value="Fer4_5"/>
    <property type="match status" value="2"/>
</dbReference>
<dbReference type="InterPro" id="IPR017896">
    <property type="entry name" value="4Fe4S_Fe-S-bd"/>
</dbReference>
<keyword evidence="4" id="KW-1185">Reference proteome</keyword>
<reference evidence="4" key="1">
    <citation type="submission" date="2016-10" db="EMBL/GenBank/DDBJ databases">
        <authorList>
            <person name="Varghese N."/>
            <person name="Submissions S."/>
        </authorList>
    </citation>
    <scope>NUCLEOTIDE SEQUENCE [LARGE SCALE GENOMIC DNA]</scope>
    <source>
        <strain evidence="4">DSM 23317</strain>
    </source>
</reference>
<name>A0A1G8P0Z7_9GAMM</name>
<dbReference type="EMBL" id="FNEM01000003">
    <property type="protein sequence ID" value="SDI86221.1"/>
    <property type="molecule type" value="Genomic_DNA"/>
</dbReference>
<evidence type="ECO:0000313" key="4">
    <source>
        <dbReference type="Proteomes" id="UP000199527"/>
    </source>
</evidence>
<dbReference type="Pfam" id="PF04205">
    <property type="entry name" value="FMN_bind"/>
    <property type="match status" value="1"/>
</dbReference>
<proteinExistence type="predicted"/>
<feature type="transmembrane region" description="Helical" evidence="1">
    <location>
        <begin position="255"/>
        <end position="276"/>
    </location>
</feature>
<sequence length="402" mass="44892">MKQSNNRGRTVSRPAINWAPWLGRLCWLSLLAAFVVGLVWRQPDHLLQLQEVFPGAEIQRLTEASGEQYRVLDENRALTVSLGQGQGYGGPLVTAVIVDERGRLQDTRLVSHKETPGYLFRFADGKFLRQFRGHMANSDFLLGQGVDALSGATLTSRGLTSSIRQGAHQAAMRLGLARSWAEPELHVGLKELLAVLLFVAAALSRRVPRAYQSRYNRVLSVASVLLIGYWLNSALSIALVGSMLLGYFPSPAQHPLWYIMLAGTLGSILLLGRNLYCSQLCPFHQIQKWLHRISGLNLALHPALKRRGKWLANGLLWLSTMLIFLSRTPAMGAYEPFSMLFSLDGLGVQWYLLPLSLLGAFVVSDFWCRLFCPLGRFLTLTLELRARGRRYLPGRLGIGRRS</sequence>
<organism evidence="3 4">
    <name type="scientific">Ferrimonas sediminum</name>
    <dbReference type="NCBI Taxonomy" id="718193"/>
    <lineage>
        <taxon>Bacteria</taxon>
        <taxon>Pseudomonadati</taxon>
        <taxon>Pseudomonadota</taxon>
        <taxon>Gammaproteobacteria</taxon>
        <taxon>Alteromonadales</taxon>
        <taxon>Ferrimonadaceae</taxon>
        <taxon>Ferrimonas</taxon>
    </lineage>
</organism>
<feature type="transmembrane region" description="Helical" evidence="1">
    <location>
        <begin position="310"/>
        <end position="328"/>
    </location>
</feature>
<dbReference type="GO" id="GO:0016020">
    <property type="term" value="C:membrane"/>
    <property type="evidence" value="ECO:0007669"/>
    <property type="project" value="InterPro"/>
</dbReference>
<dbReference type="RefSeq" id="WP_090363395.1">
    <property type="nucleotide sequence ID" value="NZ_FNEM01000003.1"/>
</dbReference>
<feature type="domain" description="FMN-binding" evidence="2">
    <location>
        <begin position="87"/>
        <end position="170"/>
    </location>
</feature>
<dbReference type="GO" id="GO:0010181">
    <property type="term" value="F:FMN binding"/>
    <property type="evidence" value="ECO:0007669"/>
    <property type="project" value="InterPro"/>
</dbReference>
<evidence type="ECO:0000256" key="1">
    <source>
        <dbReference type="SAM" id="Phobius"/>
    </source>
</evidence>
<accession>A0A1G8P0Z7</accession>
<keyword evidence="1" id="KW-1133">Transmembrane helix</keyword>
<feature type="transmembrane region" description="Helical" evidence="1">
    <location>
        <begin position="185"/>
        <end position="203"/>
    </location>
</feature>